<dbReference type="AlphaFoldDB" id="A0AAP0NK99"/>
<keyword evidence="3" id="KW-1185">Reference proteome</keyword>
<evidence type="ECO:0000313" key="2">
    <source>
        <dbReference type="EMBL" id="KAK9111067.1"/>
    </source>
</evidence>
<name>A0AAP0NK99_9MAGN</name>
<reference evidence="2 3" key="1">
    <citation type="submission" date="2024-01" db="EMBL/GenBank/DDBJ databases">
        <title>Genome assemblies of Stephania.</title>
        <authorList>
            <person name="Yang L."/>
        </authorList>
    </citation>
    <scope>NUCLEOTIDE SEQUENCE [LARGE SCALE GENOMIC DNA]</scope>
    <source>
        <strain evidence="2">JXDWG</strain>
        <tissue evidence="2">Leaf</tissue>
    </source>
</reference>
<proteinExistence type="predicted"/>
<evidence type="ECO:0000256" key="1">
    <source>
        <dbReference type="SAM" id="MobiDB-lite"/>
    </source>
</evidence>
<organism evidence="2 3">
    <name type="scientific">Stephania cephalantha</name>
    <dbReference type="NCBI Taxonomy" id="152367"/>
    <lineage>
        <taxon>Eukaryota</taxon>
        <taxon>Viridiplantae</taxon>
        <taxon>Streptophyta</taxon>
        <taxon>Embryophyta</taxon>
        <taxon>Tracheophyta</taxon>
        <taxon>Spermatophyta</taxon>
        <taxon>Magnoliopsida</taxon>
        <taxon>Ranunculales</taxon>
        <taxon>Menispermaceae</taxon>
        <taxon>Menispermoideae</taxon>
        <taxon>Cissampelideae</taxon>
        <taxon>Stephania</taxon>
    </lineage>
</organism>
<sequence>MESTIVIYISSTTSSTYSTLDDLNSLPTHGISGTAHQPVDPLTPFVRRSSPELGSGRPTQTIT</sequence>
<protein>
    <submittedName>
        <fullName evidence="2">Uncharacterized protein</fullName>
    </submittedName>
</protein>
<evidence type="ECO:0000313" key="3">
    <source>
        <dbReference type="Proteomes" id="UP001419268"/>
    </source>
</evidence>
<dbReference type="EMBL" id="JBBNAG010000008">
    <property type="protein sequence ID" value="KAK9111067.1"/>
    <property type="molecule type" value="Genomic_DNA"/>
</dbReference>
<gene>
    <name evidence="2" type="ORF">Scep_018586</name>
</gene>
<accession>A0AAP0NK99</accession>
<feature type="region of interest" description="Disordered" evidence="1">
    <location>
        <begin position="29"/>
        <end position="63"/>
    </location>
</feature>
<dbReference type="Proteomes" id="UP001419268">
    <property type="component" value="Unassembled WGS sequence"/>
</dbReference>
<comment type="caution">
    <text evidence="2">The sequence shown here is derived from an EMBL/GenBank/DDBJ whole genome shotgun (WGS) entry which is preliminary data.</text>
</comment>